<keyword evidence="3 10" id="KW-0863">Zinc-finger</keyword>
<evidence type="ECO:0000256" key="2">
    <source>
        <dbReference type="ARBA" id="ARBA00022723"/>
    </source>
</evidence>
<evidence type="ECO:0000256" key="11">
    <source>
        <dbReference type="SAM" id="MobiDB-lite"/>
    </source>
</evidence>
<dbReference type="Gene3D" id="4.10.1100.10">
    <property type="entry name" value="Transcription factor, SBP-box domain"/>
    <property type="match status" value="1"/>
</dbReference>
<evidence type="ECO:0000256" key="5">
    <source>
        <dbReference type="ARBA" id="ARBA00023015"/>
    </source>
</evidence>
<proteinExistence type="predicted"/>
<keyword evidence="4" id="KW-0862">Zinc</keyword>
<feature type="compositionally biased region" description="Polar residues" evidence="11">
    <location>
        <begin position="161"/>
        <end position="194"/>
    </location>
</feature>
<keyword evidence="14" id="KW-1185">Reference proteome</keyword>
<evidence type="ECO:0000256" key="4">
    <source>
        <dbReference type="ARBA" id="ARBA00022833"/>
    </source>
</evidence>
<keyword evidence="7" id="KW-0804">Transcription</keyword>
<feature type="domain" description="SBP-type" evidence="12">
    <location>
        <begin position="43"/>
        <end position="120"/>
    </location>
</feature>
<keyword evidence="6" id="KW-0238">DNA-binding</keyword>
<accession>A0AAD8HJJ5</accession>
<keyword evidence="2" id="KW-0479">Metal-binding</keyword>
<dbReference type="InterPro" id="IPR036893">
    <property type="entry name" value="SBP_sf"/>
</dbReference>
<reference evidence="13" key="2">
    <citation type="submission" date="2023-05" db="EMBL/GenBank/DDBJ databases">
        <authorList>
            <person name="Schelkunov M.I."/>
        </authorList>
    </citation>
    <scope>NUCLEOTIDE SEQUENCE</scope>
    <source>
        <strain evidence="13">Hsosn_3</strain>
        <tissue evidence="13">Leaf</tissue>
    </source>
</reference>
<evidence type="ECO:0000256" key="7">
    <source>
        <dbReference type="ARBA" id="ARBA00023163"/>
    </source>
</evidence>
<evidence type="ECO:0000259" key="12">
    <source>
        <dbReference type="PROSITE" id="PS51141"/>
    </source>
</evidence>
<dbReference type="Pfam" id="PF03110">
    <property type="entry name" value="SBP"/>
    <property type="match status" value="1"/>
</dbReference>
<name>A0AAD8HJJ5_9APIA</name>
<evidence type="ECO:0000256" key="1">
    <source>
        <dbReference type="ARBA" id="ARBA00004123"/>
    </source>
</evidence>
<dbReference type="EMBL" id="JAUIZM010000009">
    <property type="protein sequence ID" value="KAK1367454.1"/>
    <property type="molecule type" value="Genomic_DNA"/>
</dbReference>
<feature type="region of interest" description="Disordered" evidence="11">
    <location>
        <begin position="156"/>
        <end position="198"/>
    </location>
</feature>
<organism evidence="13 14">
    <name type="scientific">Heracleum sosnowskyi</name>
    <dbReference type="NCBI Taxonomy" id="360622"/>
    <lineage>
        <taxon>Eukaryota</taxon>
        <taxon>Viridiplantae</taxon>
        <taxon>Streptophyta</taxon>
        <taxon>Embryophyta</taxon>
        <taxon>Tracheophyta</taxon>
        <taxon>Spermatophyta</taxon>
        <taxon>Magnoliopsida</taxon>
        <taxon>eudicotyledons</taxon>
        <taxon>Gunneridae</taxon>
        <taxon>Pentapetalae</taxon>
        <taxon>asterids</taxon>
        <taxon>campanulids</taxon>
        <taxon>Apiales</taxon>
        <taxon>Apiaceae</taxon>
        <taxon>Apioideae</taxon>
        <taxon>apioid superclade</taxon>
        <taxon>Tordylieae</taxon>
        <taxon>Tordyliinae</taxon>
        <taxon>Heracleum</taxon>
    </lineage>
</organism>
<evidence type="ECO:0000256" key="10">
    <source>
        <dbReference type="PROSITE-ProRule" id="PRU00470"/>
    </source>
</evidence>
<evidence type="ECO:0000256" key="8">
    <source>
        <dbReference type="ARBA" id="ARBA00023242"/>
    </source>
</evidence>
<dbReference type="FunFam" id="4.10.1100.10:FF:000001">
    <property type="entry name" value="Squamosa promoter-binding-like protein 14"/>
    <property type="match status" value="1"/>
</dbReference>
<dbReference type="Proteomes" id="UP001237642">
    <property type="component" value="Unassembled WGS sequence"/>
</dbReference>
<dbReference type="PANTHER" id="PTHR31251:SF226">
    <property type="entry name" value="SQUAMOSA PROMOTER-BINDING-LIKE PROTEIN 6"/>
    <property type="match status" value="1"/>
</dbReference>
<dbReference type="GO" id="GO:0008270">
    <property type="term" value="F:zinc ion binding"/>
    <property type="evidence" value="ECO:0007669"/>
    <property type="project" value="UniProtKB-KW"/>
</dbReference>
<evidence type="ECO:0000256" key="3">
    <source>
        <dbReference type="ARBA" id="ARBA00022771"/>
    </source>
</evidence>
<comment type="function">
    <text evidence="9">Probable transcriptional factor. Binds to the promoter of the SQUAMOSA gene.</text>
</comment>
<protein>
    <submittedName>
        <fullName evidence="13">Squamosa promoter-binding-like protein 9</fullName>
    </submittedName>
</protein>
<comment type="caution">
    <text evidence="13">The sequence shown here is derived from an EMBL/GenBank/DDBJ whole genome shotgun (WGS) entry which is preliminary data.</text>
</comment>
<evidence type="ECO:0000313" key="13">
    <source>
        <dbReference type="EMBL" id="KAK1367454.1"/>
    </source>
</evidence>
<reference evidence="13" key="1">
    <citation type="submission" date="2023-02" db="EMBL/GenBank/DDBJ databases">
        <title>Genome of toxic invasive species Heracleum sosnowskyi carries increased number of genes despite the absence of recent whole-genome duplications.</title>
        <authorList>
            <person name="Schelkunov M."/>
            <person name="Shtratnikova V."/>
            <person name="Makarenko M."/>
            <person name="Klepikova A."/>
            <person name="Omelchenko D."/>
            <person name="Novikova G."/>
            <person name="Obukhova E."/>
            <person name="Bogdanov V."/>
            <person name="Penin A."/>
            <person name="Logacheva M."/>
        </authorList>
    </citation>
    <scope>NUCLEOTIDE SEQUENCE</scope>
    <source>
        <strain evidence="13">Hsosn_3</strain>
        <tissue evidence="13">Leaf</tissue>
    </source>
</reference>
<dbReference type="PROSITE" id="PS51141">
    <property type="entry name" value="ZF_SBP"/>
    <property type="match status" value="1"/>
</dbReference>
<dbReference type="GO" id="GO:0003677">
    <property type="term" value="F:DNA binding"/>
    <property type="evidence" value="ECO:0007669"/>
    <property type="project" value="UniProtKB-KW"/>
</dbReference>
<evidence type="ECO:0000256" key="9">
    <source>
        <dbReference type="ARBA" id="ARBA00056472"/>
    </source>
</evidence>
<sequence>MASASSSASPNAFEIYFDDVGGDGGSGGSPAKKGRGGGGGQVVSRCQVEGCNVDLSDAKSYYSRHKVCGKHSKSPMVVVSGIQQRFCQQCSRFHQLPEFDQEKRSCRRRLAGHNERRRKPQMGSLLSARYGSSSIFGNESGGGSFLMDFSAYPRHTGKVESGSQDPGSGNFLTVPWQNNSESRSPELQRSNRSITYPGHAVPPGGCFDGVSSDSTPALSLLSNNTRGSINRSLSLGTNYEMDTYGSHMVQPAVTHGPNINQFSSNSWGFKGNESRSASYDMHPELGLGQISHPGTSQYTGDLQLTQQSGKQCMDIQHPMGYDESAQHMHWSL</sequence>
<dbReference type="PANTHER" id="PTHR31251">
    <property type="entry name" value="SQUAMOSA PROMOTER-BINDING-LIKE PROTEIN 4"/>
    <property type="match status" value="1"/>
</dbReference>
<evidence type="ECO:0000256" key="6">
    <source>
        <dbReference type="ARBA" id="ARBA00023125"/>
    </source>
</evidence>
<dbReference type="AlphaFoldDB" id="A0AAD8HJJ5"/>
<gene>
    <name evidence="13" type="ORF">POM88_043015</name>
</gene>
<dbReference type="InterPro" id="IPR004333">
    <property type="entry name" value="SBP_dom"/>
</dbReference>
<keyword evidence="5" id="KW-0805">Transcription regulation</keyword>
<evidence type="ECO:0000313" key="14">
    <source>
        <dbReference type="Proteomes" id="UP001237642"/>
    </source>
</evidence>
<dbReference type="SUPFAM" id="SSF103612">
    <property type="entry name" value="SBT domain"/>
    <property type="match status" value="1"/>
</dbReference>
<comment type="subcellular location">
    <subcellularLocation>
        <location evidence="1">Nucleus</location>
    </subcellularLocation>
</comment>
<dbReference type="GO" id="GO:0005634">
    <property type="term" value="C:nucleus"/>
    <property type="evidence" value="ECO:0007669"/>
    <property type="project" value="UniProtKB-SubCell"/>
</dbReference>
<dbReference type="InterPro" id="IPR044817">
    <property type="entry name" value="SBP-like"/>
</dbReference>
<keyword evidence="8" id="KW-0539">Nucleus</keyword>